<dbReference type="CTD" id="8234113"/>
<dbReference type="EMBL" id="DS235677">
    <property type="protein sequence ID" value="EEB16167.1"/>
    <property type="molecule type" value="Genomic_DNA"/>
</dbReference>
<sequence length="405" mass="48037">MKYNNEPLGVARNEIFDKTFHVSVEAEGISSEHKPIKLWKGNELRNRTRHIRCKQSTCDEFRIFHLGFLDYTHYVLTVHFYGLESFHKRYHIKEINIYFKTYNPAFTQLEIWFRFIFLFTSFITTFWFTHVLRRFSIQDWSIEQKWMSILLPLLLLYNNPFFPLSFLVNSSFPGILDAIFQETFLSAILLFWLCAYHGLRQNERRFLTFYVPKLLLILPMWLSSLTFAVNQRYWEWADPTYSYQIHTDQFYDYKIVYVVIGSLYGVYLGCLMLRVYSELRSMPYFDVRLKLLTTMLIIIVAFVFSLFLLKFGIGVVEDNFASELTTNYKSSAEFMALYGILNFTFYAMAYVYTPSTSLPFESQITKDNPTFSMINDSDEDVIYGSDEDTSSRQPLNRSCNNDDSD</sequence>
<dbReference type="VEuPathDB" id="VectorBase:PHUM409110"/>
<dbReference type="Pfam" id="PF06664">
    <property type="entry name" value="WLS-like_TM"/>
    <property type="match status" value="1"/>
</dbReference>
<evidence type="ECO:0000259" key="8">
    <source>
        <dbReference type="Pfam" id="PF21885"/>
    </source>
</evidence>
<dbReference type="InParanoid" id="E0VS11"/>
<feature type="compositionally biased region" description="Polar residues" evidence="5">
    <location>
        <begin position="391"/>
        <end position="405"/>
    </location>
</feature>
<dbReference type="eggNOG" id="ENOG502QPXU">
    <property type="taxonomic scope" value="Eukaryota"/>
</dbReference>
<reference evidence="9" key="1">
    <citation type="submission" date="2007-04" db="EMBL/GenBank/DDBJ databases">
        <title>Annotation of Pediculus humanus corporis strain USDA.</title>
        <authorList>
            <person name="Kirkness E."/>
            <person name="Hannick L."/>
            <person name="Hass B."/>
            <person name="Bruggner R."/>
            <person name="Lawson D."/>
            <person name="Bidwell S."/>
            <person name="Joardar V."/>
            <person name="Caler E."/>
            <person name="Walenz B."/>
            <person name="Inman J."/>
            <person name="Schobel S."/>
            <person name="Galinsky K."/>
            <person name="Amedeo P."/>
            <person name="Strausberg R."/>
        </authorList>
    </citation>
    <scope>NUCLEOTIDE SEQUENCE</scope>
    <source>
        <strain evidence="9">USDA</strain>
    </source>
</reference>
<feature type="region of interest" description="Disordered" evidence="5">
    <location>
        <begin position="385"/>
        <end position="405"/>
    </location>
</feature>
<dbReference type="HOGENOM" id="CLU_040299_0_0_1"/>
<feature type="transmembrane region" description="Helical" evidence="6">
    <location>
        <begin position="111"/>
        <end position="128"/>
    </location>
</feature>
<feature type="transmembrane region" description="Helical" evidence="6">
    <location>
        <begin position="207"/>
        <end position="229"/>
    </location>
</feature>
<proteinExistence type="predicted"/>
<organism>
    <name type="scientific">Pediculus humanus subsp. corporis</name>
    <name type="common">Body louse</name>
    <dbReference type="NCBI Taxonomy" id="121224"/>
    <lineage>
        <taxon>Eukaryota</taxon>
        <taxon>Metazoa</taxon>
        <taxon>Ecdysozoa</taxon>
        <taxon>Arthropoda</taxon>
        <taxon>Hexapoda</taxon>
        <taxon>Insecta</taxon>
        <taxon>Pterygota</taxon>
        <taxon>Neoptera</taxon>
        <taxon>Paraneoptera</taxon>
        <taxon>Psocodea</taxon>
        <taxon>Troctomorpha</taxon>
        <taxon>Phthiraptera</taxon>
        <taxon>Anoplura</taxon>
        <taxon>Pediculidae</taxon>
        <taxon>Pediculus</taxon>
    </lineage>
</organism>
<protein>
    <submittedName>
        <fullName evidence="9 10">Integral membrane protein GPR178, putative</fullName>
    </submittedName>
</protein>
<dbReference type="OrthoDB" id="28186at2759"/>
<dbReference type="InterPro" id="IPR040416">
    <property type="entry name" value="TMEM181"/>
</dbReference>
<feature type="domain" description="Wntless-like transmembrane" evidence="7">
    <location>
        <begin position="103"/>
        <end position="355"/>
    </location>
</feature>
<dbReference type="GO" id="GO:0015643">
    <property type="term" value="F:toxic substance binding"/>
    <property type="evidence" value="ECO:0007669"/>
    <property type="project" value="InterPro"/>
</dbReference>
<reference evidence="9" key="2">
    <citation type="submission" date="2007-04" db="EMBL/GenBank/DDBJ databases">
        <title>The genome of the human body louse.</title>
        <authorList>
            <consortium name="The Human Body Louse Genome Consortium"/>
            <person name="Kirkness E."/>
            <person name="Walenz B."/>
            <person name="Hass B."/>
            <person name="Bruggner R."/>
            <person name="Strausberg R."/>
        </authorList>
    </citation>
    <scope>NUCLEOTIDE SEQUENCE</scope>
    <source>
        <strain evidence="9">USDA</strain>
    </source>
</reference>
<reference evidence="10" key="3">
    <citation type="submission" date="2021-02" db="UniProtKB">
        <authorList>
            <consortium name="EnsemblMetazoa"/>
        </authorList>
    </citation>
    <scope>IDENTIFICATION</scope>
    <source>
        <strain evidence="10">USDA</strain>
    </source>
</reference>
<dbReference type="STRING" id="121224.E0VS11"/>
<evidence type="ECO:0000256" key="2">
    <source>
        <dbReference type="ARBA" id="ARBA00022692"/>
    </source>
</evidence>
<dbReference type="OMA" id="QLWVIAK"/>
<evidence type="ECO:0000256" key="1">
    <source>
        <dbReference type="ARBA" id="ARBA00004141"/>
    </source>
</evidence>
<feature type="transmembrane region" description="Helical" evidence="6">
    <location>
        <begin position="149"/>
        <end position="168"/>
    </location>
</feature>
<dbReference type="EMBL" id="AAZO01004966">
    <property type="status" value="NOT_ANNOTATED_CDS"/>
    <property type="molecule type" value="Genomic_DNA"/>
</dbReference>
<keyword evidence="11" id="KW-1185">Reference proteome</keyword>
<accession>E0VS11</accession>
<evidence type="ECO:0000259" key="7">
    <source>
        <dbReference type="Pfam" id="PF06664"/>
    </source>
</evidence>
<dbReference type="KEGG" id="phu:Phum_PHUM409110"/>
<gene>
    <name evidence="10" type="primary">8234113</name>
    <name evidence="9" type="ORF">Phum_PHUM409110</name>
</gene>
<evidence type="ECO:0000256" key="5">
    <source>
        <dbReference type="SAM" id="MobiDB-lite"/>
    </source>
</evidence>
<dbReference type="Proteomes" id="UP000009046">
    <property type="component" value="Unassembled WGS sequence"/>
</dbReference>
<feature type="domain" description="TMEM181 GOLD" evidence="8">
    <location>
        <begin position="12"/>
        <end position="102"/>
    </location>
</feature>
<comment type="subcellular location">
    <subcellularLocation>
        <location evidence="1">Membrane</location>
        <topology evidence="1">Multi-pass membrane protein</topology>
    </subcellularLocation>
</comment>
<keyword evidence="2 6" id="KW-0812">Transmembrane</keyword>
<dbReference type="RefSeq" id="XP_002428905.1">
    <property type="nucleotide sequence ID" value="XM_002428860.1"/>
</dbReference>
<keyword evidence="3 6" id="KW-1133">Transmembrane helix</keyword>
<evidence type="ECO:0000256" key="6">
    <source>
        <dbReference type="SAM" id="Phobius"/>
    </source>
</evidence>
<evidence type="ECO:0000256" key="3">
    <source>
        <dbReference type="ARBA" id="ARBA00022989"/>
    </source>
</evidence>
<dbReference type="GeneID" id="8234113"/>
<evidence type="ECO:0000313" key="11">
    <source>
        <dbReference type="Proteomes" id="UP000009046"/>
    </source>
</evidence>
<feature type="transmembrane region" description="Helical" evidence="6">
    <location>
        <begin position="289"/>
        <end position="315"/>
    </location>
</feature>
<dbReference type="Pfam" id="PF21885">
    <property type="entry name" value="TMEM181_GOLD"/>
    <property type="match status" value="1"/>
</dbReference>
<feature type="transmembrane region" description="Helical" evidence="6">
    <location>
        <begin position="255"/>
        <end position="277"/>
    </location>
</feature>
<dbReference type="PANTHER" id="PTHR31918">
    <property type="entry name" value="TRANSMEMBRANE PROTEIN 181"/>
    <property type="match status" value="1"/>
</dbReference>
<evidence type="ECO:0000256" key="4">
    <source>
        <dbReference type="ARBA" id="ARBA00023136"/>
    </source>
</evidence>
<dbReference type="InterPro" id="IPR054077">
    <property type="entry name" value="TMEM181_GOLD"/>
</dbReference>
<dbReference type="FunCoup" id="E0VS11">
    <property type="interactions" value="18"/>
</dbReference>
<dbReference type="EnsemblMetazoa" id="PHUM409110-RA">
    <property type="protein sequence ID" value="PHUM409110-PA"/>
    <property type="gene ID" value="PHUM409110"/>
</dbReference>
<dbReference type="PANTHER" id="PTHR31918:SF1">
    <property type="entry name" value="TRANSMEMBRANE PROTEIN 181"/>
    <property type="match status" value="1"/>
</dbReference>
<dbReference type="InterPro" id="IPR047843">
    <property type="entry name" value="WLS-like_TM"/>
</dbReference>
<evidence type="ECO:0000313" key="9">
    <source>
        <dbReference type="EMBL" id="EEB16167.1"/>
    </source>
</evidence>
<evidence type="ECO:0000313" key="10">
    <source>
        <dbReference type="EnsemblMetazoa" id="PHUM409110-PA"/>
    </source>
</evidence>
<name>E0VS11_PEDHC</name>
<dbReference type="GO" id="GO:0016020">
    <property type="term" value="C:membrane"/>
    <property type="evidence" value="ECO:0007669"/>
    <property type="project" value="UniProtKB-SubCell"/>
</dbReference>
<feature type="transmembrane region" description="Helical" evidence="6">
    <location>
        <begin position="335"/>
        <end position="353"/>
    </location>
</feature>
<keyword evidence="4 6" id="KW-0472">Membrane</keyword>
<dbReference type="AlphaFoldDB" id="E0VS11"/>
<feature type="transmembrane region" description="Helical" evidence="6">
    <location>
        <begin position="174"/>
        <end position="195"/>
    </location>
</feature>